<comment type="caution">
    <text evidence="1">The sequence shown here is derived from an EMBL/GenBank/DDBJ whole genome shotgun (WGS) entry which is preliminary data.</text>
</comment>
<accession>A0ACC2GYZ8</accession>
<organism evidence="1 2">
    <name type="scientific">Dallia pectoralis</name>
    <name type="common">Alaska blackfish</name>
    <dbReference type="NCBI Taxonomy" id="75939"/>
    <lineage>
        <taxon>Eukaryota</taxon>
        <taxon>Metazoa</taxon>
        <taxon>Chordata</taxon>
        <taxon>Craniata</taxon>
        <taxon>Vertebrata</taxon>
        <taxon>Euteleostomi</taxon>
        <taxon>Actinopterygii</taxon>
        <taxon>Neopterygii</taxon>
        <taxon>Teleostei</taxon>
        <taxon>Protacanthopterygii</taxon>
        <taxon>Esociformes</taxon>
        <taxon>Umbridae</taxon>
        <taxon>Dallia</taxon>
    </lineage>
</organism>
<evidence type="ECO:0000313" key="2">
    <source>
        <dbReference type="Proteomes" id="UP001157502"/>
    </source>
</evidence>
<name>A0ACC2GYZ8_DALPE</name>
<dbReference type="Proteomes" id="UP001157502">
    <property type="component" value="Chromosome 7"/>
</dbReference>
<evidence type="ECO:0000313" key="1">
    <source>
        <dbReference type="EMBL" id="KAJ8008782.1"/>
    </source>
</evidence>
<keyword evidence="2" id="KW-1185">Reference proteome</keyword>
<dbReference type="EMBL" id="CM055734">
    <property type="protein sequence ID" value="KAJ8008782.1"/>
    <property type="molecule type" value="Genomic_DNA"/>
</dbReference>
<sequence>MESDKAVWDARGPIANHEEHRLGGCGGERVRSVPGPVDTHHQHPEYLSPFSVTGQTSFEAVCVWVPPTGG</sequence>
<proteinExistence type="predicted"/>
<reference evidence="1" key="1">
    <citation type="submission" date="2021-05" db="EMBL/GenBank/DDBJ databases">
        <authorList>
            <person name="Pan Q."/>
            <person name="Jouanno E."/>
            <person name="Zahm M."/>
            <person name="Klopp C."/>
            <person name="Cabau C."/>
            <person name="Louis A."/>
            <person name="Berthelot C."/>
            <person name="Parey E."/>
            <person name="Roest Crollius H."/>
            <person name="Montfort J."/>
            <person name="Robinson-Rechavi M."/>
            <person name="Bouchez O."/>
            <person name="Lampietro C."/>
            <person name="Lopez Roques C."/>
            <person name="Donnadieu C."/>
            <person name="Postlethwait J."/>
            <person name="Bobe J."/>
            <person name="Dillon D."/>
            <person name="Chandos A."/>
            <person name="von Hippel F."/>
            <person name="Guiguen Y."/>
        </authorList>
    </citation>
    <scope>NUCLEOTIDE SEQUENCE</scope>
    <source>
        <strain evidence="1">YG-Jan2019</strain>
    </source>
</reference>
<protein>
    <submittedName>
        <fullName evidence="1">Uncharacterized protein</fullName>
    </submittedName>
</protein>
<gene>
    <name evidence="1" type="ORF">DPEC_G00081990</name>
</gene>